<dbReference type="PANTHER" id="PTHR22751:SF54">
    <property type="entry name" value="G-PROTEIN COUPLED RECEPTORS FAMILY 1 PROFILE DOMAIN-CONTAINING PROTEIN"/>
    <property type="match status" value="1"/>
</dbReference>
<organism evidence="8">
    <name type="scientific">Caenorhabditis remanei</name>
    <name type="common">Caenorhabditis vulgaris</name>
    <dbReference type="NCBI Taxonomy" id="31234"/>
    <lineage>
        <taxon>Eukaryota</taxon>
        <taxon>Metazoa</taxon>
        <taxon>Ecdysozoa</taxon>
        <taxon>Nematoda</taxon>
        <taxon>Chromadorea</taxon>
        <taxon>Rhabditida</taxon>
        <taxon>Rhabditina</taxon>
        <taxon>Rhabditomorpha</taxon>
        <taxon>Rhabditoidea</taxon>
        <taxon>Rhabditidae</taxon>
        <taxon>Peloderinae</taxon>
        <taxon>Caenorhabditis</taxon>
    </lineage>
</organism>
<keyword evidence="4 5" id="KW-0472">Membrane</keyword>
<dbReference type="GO" id="GO:0016020">
    <property type="term" value="C:membrane"/>
    <property type="evidence" value="ECO:0007669"/>
    <property type="project" value="UniProtKB-SubCell"/>
</dbReference>
<accession>E3NEA1</accession>
<dbReference type="Pfam" id="PF10324">
    <property type="entry name" value="7TM_GPCR_Srw"/>
    <property type="match status" value="1"/>
</dbReference>
<evidence type="ECO:0000256" key="4">
    <source>
        <dbReference type="ARBA" id="ARBA00023136"/>
    </source>
</evidence>
<dbReference type="PANTHER" id="PTHR22751">
    <property type="entry name" value="G-PROTEIN COUPLED RECEPTOR-RELATED"/>
    <property type="match status" value="1"/>
</dbReference>
<dbReference type="InParanoid" id="E3NEA1"/>
<evidence type="ECO:0000313" key="8">
    <source>
        <dbReference type="Proteomes" id="UP000008281"/>
    </source>
</evidence>
<comment type="subcellular location">
    <subcellularLocation>
        <location evidence="1">Membrane</location>
    </subcellularLocation>
</comment>
<dbReference type="Proteomes" id="UP000008281">
    <property type="component" value="Unassembled WGS sequence"/>
</dbReference>
<evidence type="ECO:0000256" key="5">
    <source>
        <dbReference type="SAM" id="Phobius"/>
    </source>
</evidence>
<keyword evidence="2 5" id="KW-0812">Transmembrane</keyword>
<evidence type="ECO:0000313" key="7">
    <source>
        <dbReference type="EMBL" id="EFO94536.1"/>
    </source>
</evidence>
<keyword evidence="3 5" id="KW-1133">Transmembrane helix</keyword>
<feature type="transmembrane region" description="Helical" evidence="5">
    <location>
        <begin position="50"/>
        <end position="68"/>
    </location>
</feature>
<feature type="domain" description="G-protein coupled receptors family 1 profile" evidence="6">
    <location>
        <begin position="30"/>
        <end position="319"/>
    </location>
</feature>
<dbReference type="STRING" id="31234.E3NEA1"/>
<proteinExistence type="predicted"/>
<dbReference type="eggNOG" id="ENOG502TJF5">
    <property type="taxonomic scope" value="Eukaryota"/>
</dbReference>
<feature type="transmembrane region" description="Helical" evidence="5">
    <location>
        <begin position="206"/>
        <end position="231"/>
    </location>
</feature>
<evidence type="ECO:0000259" key="6">
    <source>
        <dbReference type="PROSITE" id="PS50262"/>
    </source>
</evidence>
<feature type="transmembrane region" description="Helical" evidence="5">
    <location>
        <begin position="297"/>
        <end position="322"/>
    </location>
</feature>
<keyword evidence="8" id="KW-1185">Reference proteome</keyword>
<protein>
    <recommendedName>
        <fullName evidence="6">G-protein coupled receptors family 1 profile domain-containing protein</fullName>
    </recommendedName>
</protein>
<dbReference type="HOGENOM" id="CLU_043715_0_1_1"/>
<dbReference type="EMBL" id="DS268619">
    <property type="protein sequence ID" value="EFO94536.1"/>
    <property type="molecule type" value="Genomic_DNA"/>
</dbReference>
<feature type="transmembrane region" description="Helical" evidence="5">
    <location>
        <begin position="260"/>
        <end position="285"/>
    </location>
</feature>
<dbReference type="OMA" id="CCREENP"/>
<dbReference type="OrthoDB" id="5891494at2759"/>
<dbReference type="AlphaFoldDB" id="E3NEA1"/>
<evidence type="ECO:0000256" key="2">
    <source>
        <dbReference type="ARBA" id="ARBA00022692"/>
    </source>
</evidence>
<dbReference type="Gene3D" id="1.20.1070.10">
    <property type="entry name" value="Rhodopsin 7-helix transmembrane proteins"/>
    <property type="match status" value="1"/>
</dbReference>
<feature type="transmembrane region" description="Helical" evidence="5">
    <location>
        <begin position="16"/>
        <end position="38"/>
    </location>
</feature>
<dbReference type="SUPFAM" id="SSF81321">
    <property type="entry name" value="Family A G protein-coupled receptor-like"/>
    <property type="match status" value="1"/>
</dbReference>
<feature type="transmembrane region" description="Helical" evidence="5">
    <location>
        <begin position="138"/>
        <end position="159"/>
    </location>
</feature>
<reference evidence="7" key="1">
    <citation type="submission" date="2007-07" db="EMBL/GenBank/DDBJ databases">
        <title>PCAP assembly of the Caenorhabditis remanei genome.</title>
        <authorList>
            <consortium name="The Caenorhabditis remanei Sequencing Consortium"/>
            <person name="Wilson R.K."/>
        </authorList>
    </citation>
    <scope>NUCLEOTIDE SEQUENCE [LARGE SCALE GENOMIC DNA]</scope>
    <source>
        <strain evidence="7">PB4641</strain>
    </source>
</reference>
<evidence type="ECO:0000256" key="1">
    <source>
        <dbReference type="ARBA" id="ARBA00004370"/>
    </source>
</evidence>
<dbReference type="InterPro" id="IPR017452">
    <property type="entry name" value="GPCR_Rhodpsn_7TM"/>
</dbReference>
<dbReference type="GO" id="GO:0008528">
    <property type="term" value="F:G protein-coupled peptide receptor activity"/>
    <property type="evidence" value="ECO:0007669"/>
    <property type="project" value="InterPro"/>
</dbReference>
<dbReference type="PROSITE" id="PS50262">
    <property type="entry name" value="G_PROTEIN_RECEP_F1_2"/>
    <property type="match status" value="1"/>
</dbReference>
<dbReference type="InterPro" id="IPR019427">
    <property type="entry name" value="7TM_GPCR_serpentine_rcpt_Srw"/>
</dbReference>
<gene>
    <name evidence="7" type="ORF">CRE_05226</name>
</gene>
<sequence>MSETAVNVISFISEKYVYFEYIPACVGTFLNVFHLIILSQKSMRTSSINAVMIGIAICDFLNMVYILYNSTSYFVAAQPECINSASYLKTILGVLVIGLRDICRRLTSWLGVLLSTIRLIIVKSTLNPKLNKISKPSFGRNISLICLILSILISAFYFGCFRFKPSEIPWIPADHCSGYPSNYSEVQFQPEFSSVFMLDPETASKIFYITDGALKITSAILLPILTIFLIIELNLARKTISVAQLRNPSNSSKTDNTTKLVIFMTITFVIADGPIGVISLAQGVLAEKNMMKSLMTLSMILSILGIFITLNSSIHCIICLVASSPYRETVKSLFCCQKDDSNTIFKSTRHSGSAISARQKTSN</sequence>
<evidence type="ECO:0000256" key="3">
    <source>
        <dbReference type="ARBA" id="ARBA00022989"/>
    </source>
</evidence>
<name>E3NEA1_CAERE</name>